<reference evidence="3" key="2">
    <citation type="submission" date="2023-04" db="EMBL/GenBank/DDBJ databases">
        <authorList>
            <person name="Bruccoleri R.E."/>
            <person name="Oakeley E.J."/>
            <person name="Faust A.-M."/>
            <person name="Dessus-Babus S."/>
            <person name="Altorfer M."/>
            <person name="Burckhardt D."/>
            <person name="Oertli M."/>
            <person name="Naumann U."/>
            <person name="Petersen F."/>
            <person name="Wong J."/>
        </authorList>
    </citation>
    <scope>NUCLEOTIDE SEQUENCE</scope>
    <source>
        <strain evidence="3">GSM-AAB239-AS_SAM_17_03QT</strain>
        <tissue evidence="3">Leaf</tissue>
    </source>
</reference>
<evidence type="ECO:0000313" key="3">
    <source>
        <dbReference type="EMBL" id="KAJ6843708.1"/>
    </source>
</evidence>
<name>A0AAX6HSE7_IRIPA</name>
<dbReference type="GO" id="GO:0006368">
    <property type="term" value="P:transcription elongation by RNA polymerase II"/>
    <property type="evidence" value="ECO:0007669"/>
    <property type="project" value="InterPro"/>
</dbReference>
<evidence type="ECO:0000313" key="2">
    <source>
        <dbReference type="EMBL" id="KAJ6831727.1"/>
    </source>
</evidence>
<feature type="region of interest" description="Disordered" evidence="1">
    <location>
        <begin position="132"/>
        <end position="154"/>
    </location>
</feature>
<evidence type="ECO:0000256" key="1">
    <source>
        <dbReference type="SAM" id="MobiDB-lite"/>
    </source>
</evidence>
<dbReference type="EMBL" id="JANAVB010016598">
    <property type="protein sequence ID" value="KAJ6831727.1"/>
    <property type="molecule type" value="Genomic_DNA"/>
</dbReference>
<gene>
    <name evidence="3" type="ORF">M6B38_117245</name>
    <name evidence="2" type="ORF">M6B38_347235</name>
</gene>
<comment type="caution">
    <text evidence="3">The sequence shown here is derived from an EMBL/GenBank/DDBJ whole genome shotgun (WGS) entry which is preliminary data.</text>
</comment>
<organism evidence="3 4">
    <name type="scientific">Iris pallida</name>
    <name type="common">Sweet iris</name>
    <dbReference type="NCBI Taxonomy" id="29817"/>
    <lineage>
        <taxon>Eukaryota</taxon>
        <taxon>Viridiplantae</taxon>
        <taxon>Streptophyta</taxon>
        <taxon>Embryophyta</taxon>
        <taxon>Tracheophyta</taxon>
        <taxon>Spermatophyta</taxon>
        <taxon>Magnoliopsida</taxon>
        <taxon>Liliopsida</taxon>
        <taxon>Asparagales</taxon>
        <taxon>Iridaceae</taxon>
        <taxon>Iridoideae</taxon>
        <taxon>Irideae</taxon>
        <taxon>Iris</taxon>
    </lineage>
</organism>
<reference evidence="3" key="1">
    <citation type="journal article" date="2023" name="GigaByte">
        <title>Genome assembly of the bearded iris, Iris pallida Lam.</title>
        <authorList>
            <person name="Bruccoleri R.E."/>
            <person name="Oakeley E.J."/>
            <person name="Faust A.M.E."/>
            <person name="Altorfer M."/>
            <person name="Dessus-Babus S."/>
            <person name="Burckhardt D."/>
            <person name="Oertli M."/>
            <person name="Naumann U."/>
            <person name="Petersen F."/>
            <person name="Wong J."/>
        </authorList>
    </citation>
    <scope>NUCLEOTIDE SEQUENCE</scope>
    <source>
        <strain evidence="3">GSM-AAB239-AS_SAM_17_03QT</strain>
    </source>
</reference>
<dbReference type="EMBL" id="JANAVB010007000">
    <property type="protein sequence ID" value="KAJ6843708.1"/>
    <property type="molecule type" value="Genomic_DNA"/>
</dbReference>
<sequence length="238" mass="27455">MMKGKSKKIPTLVELCVIKAIDNLRYIGDVGEVDIYLLQDILPHCTVDQLMHIENSTEGRDLSSVTDVLWKRFYERQFGTESLNKVVQEMKERRVLVKWKRIYEAETKRREKLQKKAGERLKERYQAALAEKTSRKTQFTNKAPDSGKKRGFWSGSSSYNVSHLKSNIMKKAKIESLNSIETKNKAAMRKLELQRRTIPPQSISRSTKPSTVYKKKDLPSSSKITKPSGGYQERSARL</sequence>
<proteinExistence type="predicted"/>
<dbReference type="GO" id="GO:0070449">
    <property type="term" value="C:elongin complex"/>
    <property type="evidence" value="ECO:0007669"/>
    <property type="project" value="InterPro"/>
</dbReference>
<dbReference type="Gene3D" id="6.10.250.3180">
    <property type="match status" value="1"/>
</dbReference>
<dbReference type="PANTHER" id="PTHR47543:SF2">
    <property type="entry name" value="RNA POLYMERASE II TRANSCRIPTION FACTOR SIII SUBUNIT A"/>
    <property type="match status" value="1"/>
</dbReference>
<evidence type="ECO:0008006" key="5">
    <source>
        <dbReference type="Google" id="ProtNLM"/>
    </source>
</evidence>
<dbReference type="PANTHER" id="PTHR47543">
    <property type="entry name" value="OS08G0169600 PROTEIN"/>
    <property type="match status" value="1"/>
</dbReference>
<feature type="compositionally biased region" description="Polar residues" evidence="1">
    <location>
        <begin position="199"/>
        <end position="210"/>
    </location>
</feature>
<evidence type="ECO:0000313" key="4">
    <source>
        <dbReference type="Proteomes" id="UP001140949"/>
    </source>
</evidence>
<dbReference type="Pfam" id="PF06881">
    <property type="entry name" value="Elongin_A"/>
    <property type="match status" value="1"/>
</dbReference>
<dbReference type="Proteomes" id="UP001140949">
    <property type="component" value="Unassembled WGS sequence"/>
</dbReference>
<feature type="region of interest" description="Disordered" evidence="1">
    <location>
        <begin position="190"/>
        <end position="238"/>
    </location>
</feature>
<dbReference type="InterPro" id="IPR010684">
    <property type="entry name" value="RNA_pol_II_trans_fac_SIII_A"/>
</dbReference>
<keyword evidence="4" id="KW-1185">Reference proteome</keyword>
<accession>A0AAX6HSE7</accession>
<protein>
    <recommendedName>
        <fullName evidence="5">Elongin-A</fullName>
    </recommendedName>
</protein>
<dbReference type="AlphaFoldDB" id="A0AAX6HSE7"/>